<dbReference type="InterPro" id="IPR023058">
    <property type="entry name" value="PPIase_PpiC_CS"/>
</dbReference>
<evidence type="ECO:0000313" key="12">
    <source>
        <dbReference type="Proteomes" id="UP000527324"/>
    </source>
</evidence>
<name>A0A7W9C6X6_9CAUL</name>
<evidence type="ECO:0000256" key="8">
    <source>
        <dbReference type="PROSITE-ProRule" id="PRU00278"/>
    </source>
</evidence>
<dbReference type="Gene3D" id="3.10.50.40">
    <property type="match status" value="1"/>
</dbReference>
<dbReference type="InterPro" id="IPR027304">
    <property type="entry name" value="Trigger_fact/SurA_dom_sf"/>
</dbReference>
<evidence type="ECO:0000259" key="10">
    <source>
        <dbReference type="PROSITE" id="PS50198"/>
    </source>
</evidence>
<accession>A0A7W9C6X6</accession>
<evidence type="ECO:0000256" key="4">
    <source>
        <dbReference type="ARBA" id="ARBA00018370"/>
    </source>
</evidence>
<sequence>MIPFRRLHFRHAPSREGLGSVGGIALVAATALAMMLAACSRGGDDDRAPQPGDRQVAKVQDQIIWASDVKREAVAQGLVGEGEPLDVTSELFRRVLDEVVDQKLLAREAERRRLDASPLAQRRLEATRERILGDMLVESVVNGAISDQAIQTLYNEQLRLAKTSEEIRVRLILSRTKPEADAVIGILGQGASFEAVAMERSIDEATRFSGGDLGYSTLDVMPQAYAGALRDKPAGSTVGPFQTEGGWAVLRVEDRRKENPPTLEQARPQIVRYLTYEGVRRLLEQLRDKAKVDILLPGGSGAGDEEPASAPSAGLTRPAPAPAPPSASDTPLSPAA</sequence>
<evidence type="ECO:0000313" key="11">
    <source>
        <dbReference type="EMBL" id="MBB5740137.1"/>
    </source>
</evidence>
<organism evidence="11 12">
    <name type="scientific">Brevundimonas aurantiaca</name>
    <dbReference type="NCBI Taxonomy" id="74316"/>
    <lineage>
        <taxon>Bacteria</taxon>
        <taxon>Pseudomonadati</taxon>
        <taxon>Pseudomonadota</taxon>
        <taxon>Alphaproteobacteria</taxon>
        <taxon>Caulobacterales</taxon>
        <taxon>Caulobacteraceae</taxon>
        <taxon>Brevundimonas</taxon>
    </lineage>
</organism>
<dbReference type="InterPro" id="IPR046357">
    <property type="entry name" value="PPIase_dom_sf"/>
</dbReference>
<reference evidence="11 12" key="1">
    <citation type="submission" date="2020-08" db="EMBL/GenBank/DDBJ databases">
        <title>Genomic Encyclopedia of Type Strains, Phase IV (KMG-IV): sequencing the most valuable type-strain genomes for metagenomic binning, comparative biology and taxonomic classification.</title>
        <authorList>
            <person name="Goeker M."/>
        </authorList>
    </citation>
    <scope>NUCLEOTIDE SEQUENCE [LARGE SCALE GENOMIC DNA]</scope>
    <source>
        <strain evidence="11 12">DSM 4731</strain>
    </source>
</reference>
<dbReference type="SUPFAM" id="SSF54534">
    <property type="entry name" value="FKBP-like"/>
    <property type="match status" value="1"/>
</dbReference>
<keyword evidence="12" id="KW-1185">Reference proteome</keyword>
<dbReference type="GO" id="GO:0003755">
    <property type="term" value="F:peptidyl-prolyl cis-trans isomerase activity"/>
    <property type="evidence" value="ECO:0007669"/>
    <property type="project" value="UniProtKB-KW"/>
</dbReference>
<dbReference type="InterPro" id="IPR000297">
    <property type="entry name" value="PPIase_PpiC"/>
</dbReference>
<dbReference type="EMBL" id="JACHOQ010000003">
    <property type="protein sequence ID" value="MBB5740137.1"/>
    <property type="molecule type" value="Genomic_DNA"/>
</dbReference>
<protein>
    <recommendedName>
        <fullName evidence="4">Parvulin-like PPIase</fullName>
        <ecNumber evidence="3">5.2.1.8</ecNumber>
    </recommendedName>
    <alternativeName>
        <fullName evidence="6">Peptidyl-prolyl cis-trans isomerase plp</fullName>
    </alternativeName>
    <alternativeName>
        <fullName evidence="7">Rotamase plp</fullName>
    </alternativeName>
</protein>
<feature type="compositionally biased region" description="Low complexity" evidence="9">
    <location>
        <begin position="326"/>
        <end position="336"/>
    </location>
</feature>
<dbReference type="PANTHER" id="PTHR47245:SF2">
    <property type="entry name" value="PEPTIDYL-PROLYL CIS-TRANS ISOMERASE HP_0175-RELATED"/>
    <property type="match status" value="1"/>
</dbReference>
<proteinExistence type="inferred from homology"/>
<evidence type="ECO:0000256" key="7">
    <source>
        <dbReference type="ARBA" id="ARBA00031484"/>
    </source>
</evidence>
<evidence type="ECO:0000256" key="6">
    <source>
        <dbReference type="ARBA" id="ARBA00030642"/>
    </source>
</evidence>
<feature type="domain" description="PpiC" evidence="10">
    <location>
        <begin position="164"/>
        <end position="254"/>
    </location>
</feature>
<comment type="caution">
    <text evidence="11">The sequence shown here is derived from an EMBL/GenBank/DDBJ whole genome shotgun (WGS) entry which is preliminary data.</text>
</comment>
<keyword evidence="5 8" id="KW-0697">Rotamase</keyword>
<dbReference type="PROSITE" id="PS01096">
    <property type="entry name" value="PPIC_PPIASE_1"/>
    <property type="match status" value="1"/>
</dbReference>
<dbReference type="PANTHER" id="PTHR47245">
    <property type="entry name" value="PEPTIDYLPROLYL ISOMERASE"/>
    <property type="match status" value="1"/>
</dbReference>
<dbReference type="Proteomes" id="UP000527324">
    <property type="component" value="Unassembled WGS sequence"/>
</dbReference>
<dbReference type="SUPFAM" id="SSF109998">
    <property type="entry name" value="Triger factor/SurA peptide-binding domain-like"/>
    <property type="match status" value="1"/>
</dbReference>
<feature type="region of interest" description="Disordered" evidence="9">
    <location>
        <begin position="295"/>
        <end position="336"/>
    </location>
</feature>
<dbReference type="InterPro" id="IPR050245">
    <property type="entry name" value="PrsA_foldase"/>
</dbReference>
<evidence type="ECO:0000256" key="9">
    <source>
        <dbReference type="SAM" id="MobiDB-lite"/>
    </source>
</evidence>
<evidence type="ECO:0000256" key="1">
    <source>
        <dbReference type="ARBA" id="ARBA00000971"/>
    </source>
</evidence>
<dbReference type="Pfam" id="PF13145">
    <property type="entry name" value="Rotamase_2"/>
    <property type="match status" value="1"/>
</dbReference>
<keyword evidence="8 11" id="KW-0413">Isomerase</keyword>
<evidence type="ECO:0000256" key="2">
    <source>
        <dbReference type="ARBA" id="ARBA00007656"/>
    </source>
</evidence>
<dbReference type="EC" id="5.2.1.8" evidence="3"/>
<comment type="similarity">
    <text evidence="2">Belongs to the PpiC/parvulin rotamase family.</text>
</comment>
<evidence type="ECO:0000256" key="5">
    <source>
        <dbReference type="ARBA" id="ARBA00023110"/>
    </source>
</evidence>
<evidence type="ECO:0000256" key="3">
    <source>
        <dbReference type="ARBA" id="ARBA00013194"/>
    </source>
</evidence>
<comment type="catalytic activity">
    <reaction evidence="1">
        <text>[protein]-peptidylproline (omega=180) = [protein]-peptidylproline (omega=0)</text>
        <dbReference type="Rhea" id="RHEA:16237"/>
        <dbReference type="Rhea" id="RHEA-COMP:10747"/>
        <dbReference type="Rhea" id="RHEA-COMP:10748"/>
        <dbReference type="ChEBI" id="CHEBI:83833"/>
        <dbReference type="ChEBI" id="CHEBI:83834"/>
        <dbReference type="EC" id="5.2.1.8"/>
    </reaction>
</comment>
<dbReference type="PROSITE" id="PS50198">
    <property type="entry name" value="PPIC_PPIASE_2"/>
    <property type="match status" value="1"/>
</dbReference>
<dbReference type="AlphaFoldDB" id="A0A7W9C6X6"/>
<gene>
    <name evidence="11" type="ORF">GGQ93_001851</name>
</gene>